<dbReference type="WBParaSite" id="ECPE_0000676901-mRNA-1">
    <property type="protein sequence ID" value="ECPE_0000676901-mRNA-1"/>
    <property type="gene ID" value="ECPE_0000676901"/>
</dbReference>
<dbReference type="PRINTS" id="PR00837">
    <property type="entry name" value="V5TPXLIKE"/>
</dbReference>
<feature type="domain" description="SCP" evidence="2">
    <location>
        <begin position="23"/>
        <end position="173"/>
    </location>
</feature>
<feature type="chain" id="PRO_5043138070" evidence="1">
    <location>
        <begin position="19"/>
        <end position="173"/>
    </location>
</feature>
<name>A0A183AIH1_9TREM</name>
<keyword evidence="4" id="KW-1185">Reference proteome</keyword>
<evidence type="ECO:0000256" key="1">
    <source>
        <dbReference type="SAM" id="SignalP"/>
    </source>
</evidence>
<sequence>MPLIYHAIVFILFGFVNGQLSSNWKEEILQLHNEYRQQIRSCSATGQPPAKSMALLRWNENLAMKAQRLADQCRVGHDSAEERQTDPWQWVGQNWAGVQDVKTSVPSLKAVKMWFEEYVNYDFGSGQCRSGMCGHYTQLIWAKTTDVGCGVRDCGSGATFPYGLSIVCNYGPG</sequence>
<dbReference type="PROSITE" id="PS01009">
    <property type="entry name" value="CRISP_1"/>
    <property type="match status" value="1"/>
</dbReference>
<dbReference type="InterPro" id="IPR002413">
    <property type="entry name" value="V5_allergen-like"/>
</dbReference>
<accession>A0A183AIH1</accession>
<dbReference type="InterPro" id="IPR018244">
    <property type="entry name" value="Allrgn_V5/Tpx1_CS"/>
</dbReference>
<dbReference type="GO" id="GO:0005576">
    <property type="term" value="C:extracellular region"/>
    <property type="evidence" value="ECO:0007669"/>
    <property type="project" value="InterPro"/>
</dbReference>
<dbReference type="CDD" id="cd05380">
    <property type="entry name" value="CAP_euk"/>
    <property type="match status" value="1"/>
</dbReference>
<keyword evidence="1" id="KW-0732">Signal</keyword>
<dbReference type="SUPFAM" id="SSF55797">
    <property type="entry name" value="PR-1-like"/>
    <property type="match status" value="1"/>
</dbReference>
<dbReference type="Pfam" id="PF00188">
    <property type="entry name" value="CAP"/>
    <property type="match status" value="1"/>
</dbReference>
<dbReference type="PRINTS" id="PR00838">
    <property type="entry name" value="V5ALLERGEN"/>
</dbReference>
<feature type="signal peptide" evidence="1">
    <location>
        <begin position="1"/>
        <end position="18"/>
    </location>
</feature>
<protein>
    <submittedName>
        <fullName evidence="5">SCP domain-containing protein</fullName>
    </submittedName>
</protein>
<reference evidence="5" key="1">
    <citation type="submission" date="2016-06" db="UniProtKB">
        <authorList>
            <consortium name="WormBaseParasite"/>
        </authorList>
    </citation>
    <scope>IDENTIFICATION</scope>
</reference>
<dbReference type="SMART" id="SM00198">
    <property type="entry name" value="SCP"/>
    <property type="match status" value="1"/>
</dbReference>
<dbReference type="PANTHER" id="PTHR10334">
    <property type="entry name" value="CYSTEINE-RICH SECRETORY PROTEIN-RELATED"/>
    <property type="match status" value="1"/>
</dbReference>
<dbReference type="InterPro" id="IPR014044">
    <property type="entry name" value="CAP_dom"/>
</dbReference>
<evidence type="ECO:0000313" key="4">
    <source>
        <dbReference type="Proteomes" id="UP000272942"/>
    </source>
</evidence>
<evidence type="ECO:0000313" key="3">
    <source>
        <dbReference type="EMBL" id="VDP79259.1"/>
    </source>
</evidence>
<dbReference type="Proteomes" id="UP000272942">
    <property type="component" value="Unassembled WGS sequence"/>
</dbReference>
<reference evidence="3 4" key="2">
    <citation type="submission" date="2018-11" db="EMBL/GenBank/DDBJ databases">
        <authorList>
            <consortium name="Pathogen Informatics"/>
        </authorList>
    </citation>
    <scope>NUCLEOTIDE SEQUENCE [LARGE SCALE GENOMIC DNA]</scope>
    <source>
        <strain evidence="3 4">Egypt</strain>
    </source>
</reference>
<dbReference type="Gene3D" id="3.40.33.10">
    <property type="entry name" value="CAP"/>
    <property type="match status" value="1"/>
</dbReference>
<dbReference type="OrthoDB" id="43654at2759"/>
<dbReference type="InterPro" id="IPR035940">
    <property type="entry name" value="CAP_sf"/>
</dbReference>
<dbReference type="AlphaFoldDB" id="A0A183AIH1"/>
<dbReference type="EMBL" id="UZAN01043792">
    <property type="protein sequence ID" value="VDP79259.1"/>
    <property type="molecule type" value="Genomic_DNA"/>
</dbReference>
<dbReference type="InterPro" id="IPR001283">
    <property type="entry name" value="CRISP-related"/>
</dbReference>
<evidence type="ECO:0000313" key="5">
    <source>
        <dbReference type="WBParaSite" id="ECPE_0000676901-mRNA-1"/>
    </source>
</evidence>
<evidence type="ECO:0000259" key="2">
    <source>
        <dbReference type="SMART" id="SM00198"/>
    </source>
</evidence>
<gene>
    <name evidence="3" type="ORF">ECPE_LOCUS6756</name>
</gene>
<proteinExistence type="predicted"/>
<organism evidence="5">
    <name type="scientific">Echinostoma caproni</name>
    <dbReference type="NCBI Taxonomy" id="27848"/>
    <lineage>
        <taxon>Eukaryota</taxon>
        <taxon>Metazoa</taxon>
        <taxon>Spiralia</taxon>
        <taxon>Lophotrochozoa</taxon>
        <taxon>Platyhelminthes</taxon>
        <taxon>Trematoda</taxon>
        <taxon>Digenea</taxon>
        <taxon>Plagiorchiida</taxon>
        <taxon>Echinostomata</taxon>
        <taxon>Echinostomatoidea</taxon>
        <taxon>Echinostomatidae</taxon>
        <taxon>Echinostoma</taxon>
    </lineage>
</organism>